<evidence type="ECO:0000256" key="1">
    <source>
        <dbReference type="SAM" id="MobiDB-lite"/>
    </source>
</evidence>
<evidence type="ECO:0000313" key="2">
    <source>
        <dbReference type="EMBL" id="KAA0200730.1"/>
    </source>
</evidence>
<keyword evidence="3" id="KW-1185">Reference proteome</keyword>
<dbReference type="Gene3D" id="2.60.120.920">
    <property type="match status" value="1"/>
</dbReference>
<dbReference type="AlphaFoldDB" id="A0A8E0S3I9"/>
<reference evidence="2" key="1">
    <citation type="submission" date="2019-05" db="EMBL/GenBank/DDBJ databases">
        <title>Annotation for the trematode Fasciolopsis buski.</title>
        <authorList>
            <person name="Choi Y.-J."/>
        </authorList>
    </citation>
    <scope>NUCLEOTIDE SEQUENCE</scope>
    <source>
        <strain evidence="2">HT</strain>
        <tissue evidence="2">Whole worm</tissue>
    </source>
</reference>
<feature type="region of interest" description="Disordered" evidence="1">
    <location>
        <begin position="1"/>
        <end position="20"/>
    </location>
</feature>
<proteinExistence type="predicted"/>
<organism evidence="2 3">
    <name type="scientific">Fasciolopsis buskii</name>
    <dbReference type="NCBI Taxonomy" id="27845"/>
    <lineage>
        <taxon>Eukaryota</taxon>
        <taxon>Metazoa</taxon>
        <taxon>Spiralia</taxon>
        <taxon>Lophotrochozoa</taxon>
        <taxon>Platyhelminthes</taxon>
        <taxon>Trematoda</taxon>
        <taxon>Digenea</taxon>
        <taxon>Plagiorchiida</taxon>
        <taxon>Echinostomata</taxon>
        <taxon>Echinostomatoidea</taxon>
        <taxon>Fasciolidae</taxon>
        <taxon>Fasciolopsis</taxon>
    </lineage>
</organism>
<name>A0A8E0S3I9_9TREM</name>
<dbReference type="EMBL" id="LUCM01000325">
    <property type="protein sequence ID" value="KAA0200730.1"/>
    <property type="molecule type" value="Genomic_DNA"/>
</dbReference>
<dbReference type="OrthoDB" id="6284078at2759"/>
<dbReference type="Proteomes" id="UP000728185">
    <property type="component" value="Unassembled WGS sequence"/>
</dbReference>
<gene>
    <name evidence="2" type="ORF">FBUS_09156</name>
</gene>
<dbReference type="InterPro" id="IPR043136">
    <property type="entry name" value="B30.2/SPRY_sf"/>
</dbReference>
<protein>
    <submittedName>
        <fullName evidence="2">Uncharacterized protein</fullName>
    </submittedName>
</protein>
<accession>A0A8E0S3I9</accession>
<comment type="caution">
    <text evidence="2">The sequence shown here is derived from an EMBL/GenBank/DDBJ whole genome shotgun (WGS) entry which is preliminary data.</text>
</comment>
<evidence type="ECO:0000313" key="3">
    <source>
        <dbReference type="Proteomes" id="UP000728185"/>
    </source>
</evidence>
<sequence length="104" mass="11469">MQSAEQRDMALPSKSSPRSTLDQHIIKQLYYVAYMKGCKLPSGLATLSHHTKVGVRGDGCTAIDTRSHAIETVLPVVLRTDNPIPVYCSVYYFEVTVNVKSRAG</sequence>